<dbReference type="InterPro" id="IPR008972">
    <property type="entry name" value="Cupredoxin"/>
</dbReference>
<keyword evidence="7" id="KW-1185">Reference proteome</keyword>
<organism evidence="6 7">
    <name type="scientific">Eleusine coracana subsp. coracana</name>
    <dbReference type="NCBI Taxonomy" id="191504"/>
    <lineage>
        <taxon>Eukaryota</taxon>
        <taxon>Viridiplantae</taxon>
        <taxon>Streptophyta</taxon>
        <taxon>Embryophyta</taxon>
        <taxon>Tracheophyta</taxon>
        <taxon>Spermatophyta</taxon>
        <taxon>Magnoliopsida</taxon>
        <taxon>Liliopsida</taxon>
        <taxon>Poales</taxon>
        <taxon>Poaceae</taxon>
        <taxon>PACMAD clade</taxon>
        <taxon>Chloridoideae</taxon>
        <taxon>Cynodonteae</taxon>
        <taxon>Eleusininae</taxon>
        <taxon>Eleusine</taxon>
    </lineage>
</organism>
<keyword evidence="2" id="KW-0325">Glycoprotein</keyword>
<dbReference type="GO" id="GO:0009055">
    <property type="term" value="F:electron transfer activity"/>
    <property type="evidence" value="ECO:0007669"/>
    <property type="project" value="InterPro"/>
</dbReference>
<proteinExistence type="predicted"/>
<dbReference type="Proteomes" id="UP001054889">
    <property type="component" value="Unassembled WGS sequence"/>
</dbReference>
<feature type="chain" id="PRO_5044000082" description="Phytocyanin domain-containing protein" evidence="4">
    <location>
        <begin position="25"/>
        <end position="204"/>
    </location>
</feature>
<name>A0AAV5F0P7_ELECO</name>
<sequence>MAFGGASLALAALLLVSCASAVAATQYTVGDTSGWTTGTDYTTWASDKKFKVGDKLVFKYAGAAHTVDEVSASDYAACSSSKVLSSDSTGTTTVTLKTAGKHYFICGVTGHCSGGMKLAVNVAAATSAPAPAPAPTPAADTPDAPDTTPTTKTPSSSSSSDATPKSPASTEVAPRAKESSTSGAAGLRATAWAGLALAGLVAMF</sequence>
<gene>
    <name evidence="6" type="primary">gb17489</name>
    <name evidence="6" type="ORF">PR202_gb17489</name>
</gene>
<dbReference type="PROSITE" id="PS51485">
    <property type="entry name" value="PHYTOCYANIN"/>
    <property type="match status" value="1"/>
</dbReference>
<evidence type="ECO:0000259" key="5">
    <source>
        <dbReference type="PROSITE" id="PS51485"/>
    </source>
</evidence>
<dbReference type="GO" id="GO:0005886">
    <property type="term" value="C:plasma membrane"/>
    <property type="evidence" value="ECO:0007669"/>
    <property type="project" value="TreeGrafter"/>
</dbReference>
<feature type="compositionally biased region" description="Low complexity" evidence="3">
    <location>
        <begin position="137"/>
        <end position="170"/>
    </location>
</feature>
<dbReference type="Gene3D" id="2.60.40.420">
    <property type="entry name" value="Cupredoxins - blue copper proteins"/>
    <property type="match status" value="1"/>
</dbReference>
<accession>A0AAV5F0P7</accession>
<evidence type="ECO:0000313" key="6">
    <source>
        <dbReference type="EMBL" id="GJN29278.1"/>
    </source>
</evidence>
<comment type="caution">
    <text evidence="6">The sequence shown here is derived from an EMBL/GenBank/DDBJ whole genome shotgun (WGS) entry which is preliminary data.</text>
</comment>
<dbReference type="CDD" id="cd04216">
    <property type="entry name" value="Phytocyanin"/>
    <property type="match status" value="1"/>
</dbReference>
<evidence type="ECO:0000256" key="2">
    <source>
        <dbReference type="ARBA" id="ARBA00023180"/>
    </source>
</evidence>
<reference evidence="6" key="1">
    <citation type="journal article" date="2018" name="DNA Res.">
        <title>Multiple hybrid de novo genome assembly of finger millet, an orphan allotetraploid crop.</title>
        <authorList>
            <person name="Hatakeyama M."/>
            <person name="Aluri S."/>
            <person name="Balachadran M.T."/>
            <person name="Sivarajan S.R."/>
            <person name="Patrignani A."/>
            <person name="Gruter S."/>
            <person name="Poveda L."/>
            <person name="Shimizu-Inatsugi R."/>
            <person name="Baeten J."/>
            <person name="Francoijs K.J."/>
            <person name="Nataraja K.N."/>
            <person name="Reddy Y.A.N."/>
            <person name="Phadnis S."/>
            <person name="Ravikumar R.L."/>
            <person name="Schlapbach R."/>
            <person name="Sreeman S.M."/>
            <person name="Shimizu K.K."/>
        </authorList>
    </citation>
    <scope>NUCLEOTIDE SEQUENCE</scope>
</reference>
<dbReference type="SUPFAM" id="SSF49503">
    <property type="entry name" value="Cupredoxins"/>
    <property type="match status" value="1"/>
</dbReference>
<evidence type="ECO:0000256" key="1">
    <source>
        <dbReference type="ARBA" id="ARBA00022723"/>
    </source>
</evidence>
<evidence type="ECO:0000313" key="7">
    <source>
        <dbReference type="Proteomes" id="UP001054889"/>
    </source>
</evidence>
<reference evidence="6" key="2">
    <citation type="submission" date="2021-12" db="EMBL/GenBank/DDBJ databases">
        <title>Resequencing data analysis of finger millet.</title>
        <authorList>
            <person name="Hatakeyama M."/>
            <person name="Aluri S."/>
            <person name="Balachadran M.T."/>
            <person name="Sivarajan S.R."/>
            <person name="Poveda L."/>
            <person name="Shimizu-Inatsugi R."/>
            <person name="Schlapbach R."/>
            <person name="Sreeman S.M."/>
            <person name="Shimizu K.K."/>
        </authorList>
    </citation>
    <scope>NUCLEOTIDE SEQUENCE</scope>
</reference>
<dbReference type="EMBL" id="BQKI01000081">
    <property type="protein sequence ID" value="GJN29278.1"/>
    <property type="molecule type" value="Genomic_DNA"/>
</dbReference>
<keyword evidence="4" id="KW-0732">Signal</keyword>
<protein>
    <recommendedName>
        <fullName evidence="5">Phytocyanin domain-containing protein</fullName>
    </recommendedName>
</protein>
<feature type="signal peptide" evidence="4">
    <location>
        <begin position="1"/>
        <end position="24"/>
    </location>
</feature>
<keyword evidence="1" id="KW-0479">Metal-binding</keyword>
<dbReference type="FunFam" id="2.60.40.420:FF:000003">
    <property type="entry name" value="Blue copper"/>
    <property type="match status" value="1"/>
</dbReference>
<dbReference type="AlphaFoldDB" id="A0AAV5F0P7"/>
<dbReference type="Pfam" id="PF02298">
    <property type="entry name" value="Cu_bind_like"/>
    <property type="match status" value="1"/>
</dbReference>
<feature type="domain" description="Phytocyanin" evidence="5">
    <location>
        <begin position="25"/>
        <end position="124"/>
    </location>
</feature>
<dbReference type="PANTHER" id="PTHR33021">
    <property type="entry name" value="BLUE COPPER PROTEIN"/>
    <property type="match status" value="1"/>
</dbReference>
<feature type="region of interest" description="Disordered" evidence="3">
    <location>
        <begin position="128"/>
        <end position="184"/>
    </location>
</feature>
<evidence type="ECO:0000256" key="4">
    <source>
        <dbReference type="SAM" id="SignalP"/>
    </source>
</evidence>
<dbReference type="InterPro" id="IPR039391">
    <property type="entry name" value="Phytocyanin-like"/>
</dbReference>
<dbReference type="GO" id="GO:0046872">
    <property type="term" value="F:metal ion binding"/>
    <property type="evidence" value="ECO:0007669"/>
    <property type="project" value="UniProtKB-KW"/>
</dbReference>
<dbReference type="PANTHER" id="PTHR33021:SF193">
    <property type="entry name" value="OS06G0218600 PROTEIN"/>
    <property type="match status" value="1"/>
</dbReference>
<dbReference type="InterPro" id="IPR003245">
    <property type="entry name" value="Phytocyanin_dom"/>
</dbReference>
<evidence type="ECO:0000256" key="3">
    <source>
        <dbReference type="SAM" id="MobiDB-lite"/>
    </source>
</evidence>